<feature type="region of interest" description="Disordered" evidence="1">
    <location>
        <begin position="132"/>
        <end position="181"/>
    </location>
</feature>
<dbReference type="EMBL" id="JABCKI010006103">
    <property type="protein sequence ID" value="KAG5635392.1"/>
    <property type="molecule type" value="Genomic_DNA"/>
</dbReference>
<feature type="compositionally biased region" description="Polar residues" evidence="1">
    <location>
        <begin position="225"/>
        <end position="237"/>
    </location>
</feature>
<comment type="caution">
    <text evidence="2">The sequence shown here is derived from an EMBL/GenBank/DDBJ whole genome shotgun (WGS) entry which is preliminary data.</text>
</comment>
<keyword evidence="3" id="KW-1185">Reference proteome</keyword>
<proteinExistence type="predicted"/>
<evidence type="ECO:0000313" key="2">
    <source>
        <dbReference type="EMBL" id="KAG5635392.1"/>
    </source>
</evidence>
<gene>
    <name evidence="2" type="ORF">H0H81_011414</name>
</gene>
<feature type="region of interest" description="Disordered" evidence="1">
    <location>
        <begin position="221"/>
        <end position="253"/>
    </location>
</feature>
<dbReference type="Proteomes" id="UP000717328">
    <property type="component" value="Unassembled WGS sequence"/>
</dbReference>
<evidence type="ECO:0000313" key="3">
    <source>
        <dbReference type="Proteomes" id="UP000717328"/>
    </source>
</evidence>
<evidence type="ECO:0000256" key="1">
    <source>
        <dbReference type="SAM" id="MobiDB-lite"/>
    </source>
</evidence>
<accession>A0A9P7FUJ9</accession>
<reference evidence="2" key="1">
    <citation type="submission" date="2021-02" db="EMBL/GenBank/DDBJ databases">
        <authorList>
            <person name="Nieuwenhuis M."/>
            <person name="Van De Peppel L.J.J."/>
        </authorList>
    </citation>
    <scope>NUCLEOTIDE SEQUENCE</scope>
    <source>
        <strain evidence="2">D49</strain>
    </source>
</reference>
<organism evidence="2 3">
    <name type="scientific">Sphagnurus paluster</name>
    <dbReference type="NCBI Taxonomy" id="117069"/>
    <lineage>
        <taxon>Eukaryota</taxon>
        <taxon>Fungi</taxon>
        <taxon>Dikarya</taxon>
        <taxon>Basidiomycota</taxon>
        <taxon>Agaricomycotina</taxon>
        <taxon>Agaricomycetes</taxon>
        <taxon>Agaricomycetidae</taxon>
        <taxon>Agaricales</taxon>
        <taxon>Tricholomatineae</taxon>
        <taxon>Lyophyllaceae</taxon>
        <taxon>Sphagnurus</taxon>
    </lineage>
</organism>
<feature type="compositionally biased region" description="Pro residues" evidence="1">
    <location>
        <begin position="153"/>
        <end position="170"/>
    </location>
</feature>
<sequence>LFNCIALALMLLKLFEKRERPSKVICLAYWESLLNIAITTTASIVVLGVQLLPSERELWKQTIMPFSTLITATMGARIFLTIGLSRSNSSDTHKNILGNAERKPAADFRIQVKTDRVAFVVETALPPLLPEIRSEIAPSPDTSLPPRKFKALPPTPSVSPAGPRPLPKPPRTLHESPCTRKIRSCKDVKPIPISYVLHKNEYTTFPSPPVTPRLLPSAIPAEPRASSTVSRFSSFTPNIPGRHRRDNSKSIGI</sequence>
<feature type="compositionally biased region" description="Basic and acidic residues" evidence="1">
    <location>
        <begin position="172"/>
        <end position="181"/>
    </location>
</feature>
<dbReference type="AlphaFoldDB" id="A0A9P7FUJ9"/>
<feature type="non-terminal residue" evidence="2">
    <location>
        <position position="1"/>
    </location>
</feature>
<reference evidence="2" key="2">
    <citation type="submission" date="2021-10" db="EMBL/GenBank/DDBJ databases">
        <title>Phylogenomics reveals ancestral predisposition of the termite-cultivated fungus Termitomyces towards a domesticated lifestyle.</title>
        <authorList>
            <person name="Auxier B."/>
            <person name="Grum-Grzhimaylo A."/>
            <person name="Cardenas M.E."/>
            <person name="Lodge J.D."/>
            <person name="Laessoe T."/>
            <person name="Pedersen O."/>
            <person name="Smith M.E."/>
            <person name="Kuyper T.W."/>
            <person name="Franco-Molano E.A."/>
            <person name="Baroni T.J."/>
            <person name="Aanen D.K."/>
        </authorList>
    </citation>
    <scope>NUCLEOTIDE SEQUENCE</scope>
    <source>
        <strain evidence="2">D49</strain>
    </source>
</reference>
<name>A0A9P7FUJ9_9AGAR</name>
<protein>
    <submittedName>
        <fullName evidence="2">Uncharacterized protein</fullName>
    </submittedName>
</protein>